<accession>A0A914W1F1</accession>
<evidence type="ECO:0000313" key="2">
    <source>
        <dbReference type="WBParaSite" id="PSAMB.scaffold2922size20557.g19824.t1"/>
    </source>
</evidence>
<dbReference type="WBParaSite" id="PSAMB.scaffold2922size20557.g19824.t1">
    <property type="protein sequence ID" value="PSAMB.scaffold2922size20557.g19824.t1"/>
    <property type="gene ID" value="PSAMB.scaffold2922size20557.g19824"/>
</dbReference>
<sequence length="174" mass="19430">MFPRLIIERKAAKTCEVGRLGMEQLKIDDDSRSTSRNTSVKVAEHHNFRTRRSVADVLVIRQRPSISKDRYRSLALCCRQQLYKYSARSLRLAARQNKHTCMLYDSTRVGPHAVGRSVDWKQGLAVAKWAGRLSASVTATRGYRANRSVAGTSPNRSVDTTAVATTKTTTTTTS</sequence>
<keyword evidence="1" id="KW-1185">Reference proteome</keyword>
<reference evidence="2" key="1">
    <citation type="submission" date="2022-11" db="UniProtKB">
        <authorList>
            <consortium name="WormBaseParasite"/>
        </authorList>
    </citation>
    <scope>IDENTIFICATION</scope>
</reference>
<evidence type="ECO:0000313" key="1">
    <source>
        <dbReference type="Proteomes" id="UP000887566"/>
    </source>
</evidence>
<protein>
    <submittedName>
        <fullName evidence="2">Uncharacterized protein</fullName>
    </submittedName>
</protein>
<proteinExistence type="predicted"/>
<name>A0A914W1F1_9BILA</name>
<dbReference type="AlphaFoldDB" id="A0A914W1F1"/>
<dbReference type="Proteomes" id="UP000887566">
    <property type="component" value="Unplaced"/>
</dbReference>
<organism evidence="1 2">
    <name type="scientific">Plectus sambesii</name>
    <dbReference type="NCBI Taxonomy" id="2011161"/>
    <lineage>
        <taxon>Eukaryota</taxon>
        <taxon>Metazoa</taxon>
        <taxon>Ecdysozoa</taxon>
        <taxon>Nematoda</taxon>
        <taxon>Chromadorea</taxon>
        <taxon>Plectida</taxon>
        <taxon>Plectina</taxon>
        <taxon>Plectoidea</taxon>
        <taxon>Plectidae</taxon>
        <taxon>Plectus</taxon>
    </lineage>
</organism>